<dbReference type="Proteomes" id="UP001050691">
    <property type="component" value="Unassembled WGS sequence"/>
</dbReference>
<keyword evidence="4" id="KW-1185">Reference proteome</keyword>
<proteinExistence type="predicted"/>
<gene>
    <name evidence="3" type="ORF">Clacol_009758</name>
</gene>
<dbReference type="InterPro" id="IPR045340">
    <property type="entry name" value="DUF6533"/>
</dbReference>
<dbReference type="EMBL" id="BPWL01000011">
    <property type="protein sequence ID" value="GJJ15480.1"/>
    <property type="molecule type" value="Genomic_DNA"/>
</dbReference>
<feature type="transmembrane region" description="Helical" evidence="1">
    <location>
        <begin position="66"/>
        <end position="88"/>
    </location>
</feature>
<accession>A0AAV5AM26</accession>
<name>A0AAV5AM26_9AGAM</name>
<evidence type="ECO:0000256" key="1">
    <source>
        <dbReference type="SAM" id="Phobius"/>
    </source>
</evidence>
<evidence type="ECO:0000313" key="4">
    <source>
        <dbReference type="Proteomes" id="UP001050691"/>
    </source>
</evidence>
<keyword evidence="1" id="KW-1133">Transmembrane helix</keyword>
<feature type="domain" description="DUF6533" evidence="2">
    <location>
        <begin position="32"/>
        <end position="77"/>
    </location>
</feature>
<evidence type="ECO:0000259" key="2">
    <source>
        <dbReference type="Pfam" id="PF20151"/>
    </source>
</evidence>
<organism evidence="3 4">
    <name type="scientific">Clathrus columnatus</name>
    <dbReference type="NCBI Taxonomy" id="1419009"/>
    <lineage>
        <taxon>Eukaryota</taxon>
        <taxon>Fungi</taxon>
        <taxon>Dikarya</taxon>
        <taxon>Basidiomycota</taxon>
        <taxon>Agaricomycotina</taxon>
        <taxon>Agaricomycetes</taxon>
        <taxon>Phallomycetidae</taxon>
        <taxon>Phallales</taxon>
        <taxon>Clathraceae</taxon>
        <taxon>Clathrus</taxon>
    </lineage>
</organism>
<keyword evidence="1" id="KW-0472">Membrane</keyword>
<reference evidence="3" key="1">
    <citation type="submission" date="2021-10" db="EMBL/GenBank/DDBJ databases">
        <title>De novo Genome Assembly of Clathrus columnatus (Basidiomycota, Fungi) Using Illumina and Nanopore Sequence Data.</title>
        <authorList>
            <person name="Ogiso-Tanaka E."/>
            <person name="Itagaki H."/>
            <person name="Hosoya T."/>
            <person name="Hosaka K."/>
        </authorList>
    </citation>
    <scope>NUCLEOTIDE SEQUENCE</scope>
    <source>
        <strain evidence="3">MO-923</strain>
    </source>
</reference>
<protein>
    <recommendedName>
        <fullName evidence="2">DUF6533 domain-containing protein</fullName>
    </recommendedName>
</protein>
<evidence type="ECO:0000313" key="3">
    <source>
        <dbReference type="EMBL" id="GJJ15480.1"/>
    </source>
</evidence>
<comment type="caution">
    <text evidence="3">The sequence shown here is derived from an EMBL/GenBank/DDBJ whole genome shotgun (WGS) entry which is preliminary data.</text>
</comment>
<dbReference type="AlphaFoldDB" id="A0AAV5AM26"/>
<dbReference type="Pfam" id="PF20151">
    <property type="entry name" value="DUF6533"/>
    <property type="match status" value="1"/>
</dbReference>
<keyword evidence="1" id="KW-0812">Transmembrane</keyword>
<sequence length="238" mass="27348">MSSSELQIWQDQLQWEQQLQIQVATIMSYGNYNLCVVTTILALDIIQTLPNEVVHIWKKKFGLLNLLYLITRYIPFLVHLMACTANFIQVEEAIFFPILFYSVLWFVVLACTEYLFIIRAVALNGKPRYLYYTLVALYLGEMITCIVIFPYTLLLGTISPLDQFISSRTPIDLSSAIAFGWSYVSFSVTSSRLLLNIRSGAKADCPANLSSMYMYQSSLLFNKDNNQEDIEEQHPDEE</sequence>
<feature type="transmembrane region" description="Helical" evidence="1">
    <location>
        <begin position="94"/>
        <end position="117"/>
    </location>
</feature>
<feature type="transmembrane region" description="Helical" evidence="1">
    <location>
        <begin position="129"/>
        <end position="153"/>
    </location>
</feature>
<feature type="transmembrane region" description="Helical" evidence="1">
    <location>
        <begin position="173"/>
        <end position="195"/>
    </location>
</feature>